<evidence type="ECO:0000256" key="9">
    <source>
        <dbReference type="ARBA" id="ARBA00022691"/>
    </source>
</evidence>
<dbReference type="InterPro" id="IPR029063">
    <property type="entry name" value="SAM-dependent_MTases_sf"/>
</dbReference>
<sequence>MTNQNNSARNLAVDILEKIDEGSFSNIQLNQDIKSSSLIDIDKNLLTEIVYGVLQHRLTLDFYLADYIRKPEMTPRWVINLLRTAVFQMEFLDRVPDFAIFNESIEIAKLRGNDGIRKMVTGVLRSYQRNGKPSFDSIKNPVEKLSTQYSVAPWIVDQMLYELGEEKCFSILKSINQPSHLAVRINRWNKTHADIIKDLEYEYTVTTSAIAKDGLRLSRGASISDTRSYIDGDLTVQDESAMLVAETMHLEKGQKVLDACAAPGGKTTQIATMIGETGEVTGWDIYQKRVQLIQDNAQRMHLDNVKTEVQDAIASREDLDESFDRILVDAPCSGIGLMRRKPEIRYLKSKKDSSDLHQLQLKILDNIAKMLKVGGVLTYSTCTILRKENQETIEKFLAIHPEFEQLKVETAKKIKQNRDELSLNIYPDDFESDGFFIANLKKVK</sequence>
<keyword evidence="10 14" id="KW-0694">RNA-binding</keyword>
<keyword evidence="7 14" id="KW-0489">Methyltransferase</keyword>
<dbReference type="NCBIfam" id="TIGR00563">
    <property type="entry name" value="rsmB"/>
    <property type="match status" value="1"/>
</dbReference>
<name>A0A1Y0VP87_PEDPE</name>
<evidence type="ECO:0000256" key="13">
    <source>
        <dbReference type="ARBA" id="ARBA00047283"/>
    </source>
</evidence>
<comment type="function">
    <text evidence="1">Specifically methylates the cytosine at position 967 (m5C967) of 16S rRNA.</text>
</comment>
<dbReference type="Gene3D" id="3.40.50.150">
    <property type="entry name" value="Vaccinia Virus protein VP39"/>
    <property type="match status" value="1"/>
</dbReference>
<dbReference type="InterPro" id="IPR006027">
    <property type="entry name" value="NusB_RsmB_TIM44"/>
</dbReference>
<evidence type="ECO:0000256" key="1">
    <source>
        <dbReference type="ARBA" id="ARBA00002724"/>
    </source>
</evidence>
<dbReference type="AlphaFoldDB" id="A0A1Y0VP87"/>
<dbReference type="InterPro" id="IPR035926">
    <property type="entry name" value="NusB-like_sf"/>
</dbReference>
<evidence type="ECO:0000259" key="15">
    <source>
        <dbReference type="PROSITE" id="PS51686"/>
    </source>
</evidence>
<dbReference type="InterPro" id="IPR023267">
    <property type="entry name" value="RCMT"/>
</dbReference>
<dbReference type="SUPFAM" id="SSF53335">
    <property type="entry name" value="S-adenosyl-L-methionine-dependent methyltransferases"/>
    <property type="match status" value="1"/>
</dbReference>
<dbReference type="Pfam" id="PF01029">
    <property type="entry name" value="NusB"/>
    <property type="match status" value="1"/>
</dbReference>
<dbReference type="GO" id="GO:0006355">
    <property type="term" value="P:regulation of DNA-templated transcription"/>
    <property type="evidence" value="ECO:0007669"/>
    <property type="project" value="InterPro"/>
</dbReference>
<feature type="active site" description="Nucleophile" evidence="14">
    <location>
        <position position="382"/>
    </location>
</feature>
<dbReference type="Pfam" id="PF01189">
    <property type="entry name" value="Methyltr_RsmB-F"/>
    <property type="match status" value="1"/>
</dbReference>
<evidence type="ECO:0000256" key="12">
    <source>
        <dbReference type="ARBA" id="ARBA00031088"/>
    </source>
</evidence>
<dbReference type="Gene3D" id="1.10.940.10">
    <property type="entry name" value="NusB-like"/>
    <property type="match status" value="1"/>
</dbReference>
<dbReference type="GO" id="GO:0008649">
    <property type="term" value="F:rRNA methyltransferase activity"/>
    <property type="evidence" value="ECO:0007669"/>
    <property type="project" value="InterPro"/>
</dbReference>
<protein>
    <recommendedName>
        <fullName evidence="4">16S rRNA (cytosine(967)-C(5))-methyltransferase</fullName>
        <ecNumber evidence="4">2.1.1.176</ecNumber>
    </recommendedName>
    <alternativeName>
        <fullName evidence="11">16S rRNA m5C967 methyltransferase</fullName>
    </alternativeName>
    <alternativeName>
        <fullName evidence="12">rRNA (cytosine-C(5)-)-methyltransferase RsmB</fullName>
    </alternativeName>
</protein>
<dbReference type="InterPro" id="IPR018314">
    <property type="entry name" value="RsmB/NOL1/NOP2-like_CS"/>
</dbReference>
<dbReference type="InterPro" id="IPR054728">
    <property type="entry name" value="RsmB-like_ferredoxin"/>
</dbReference>
<organism evidence="16 17">
    <name type="scientific">Pediococcus pentosaceus</name>
    <dbReference type="NCBI Taxonomy" id="1255"/>
    <lineage>
        <taxon>Bacteria</taxon>
        <taxon>Bacillati</taxon>
        <taxon>Bacillota</taxon>
        <taxon>Bacilli</taxon>
        <taxon>Lactobacillales</taxon>
        <taxon>Lactobacillaceae</taxon>
        <taxon>Pediococcus</taxon>
    </lineage>
</organism>
<dbReference type="InterPro" id="IPR004573">
    <property type="entry name" value="rRNA_ssu_MeTfrase_B"/>
</dbReference>
<keyword evidence="6" id="KW-0698">rRNA processing</keyword>
<dbReference type="EC" id="2.1.1.176" evidence="4"/>
<keyword evidence="5" id="KW-0963">Cytoplasm</keyword>
<feature type="domain" description="SAM-dependent MTase RsmB/NOP-type" evidence="15">
    <location>
        <begin position="171"/>
        <end position="443"/>
    </location>
</feature>
<dbReference type="NCBIfam" id="NF011494">
    <property type="entry name" value="PRK14902.1"/>
    <property type="match status" value="1"/>
</dbReference>
<gene>
    <name evidence="16" type="ORF">S100892_01393</name>
</gene>
<feature type="binding site" evidence="14">
    <location>
        <position position="329"/>
    </location>
    <ligand>
        <name>S-adenosyl-L-methionine</name>
        <dbReference type="ChEBI" id="CHEBI:59789"/>
    </ligand>
</feature>
<dbReference type="PROSITE" id="PS01153">
    <property type="entry name" value="NOL1_NOP2_SUN"/>
    <property type="match status" value="1"/>
</dbReference>
<evidence type="ECO:0000256" key="7">
    <source>
        <dbReference type="ARBA" id="ARBA00022603"/>
    </source>
</evidence>
<accession>A0A1Y0VP87</accession>
<evidence type="ECO:0000256" key="5">
    <source>
        <dbReference type="ARBA" id="ARBA00022490"/>
    </source>
</evidence>
<dbReference type="GO" id="GO:0003723">
    <property type="term" value="F:RNA binding"/>
    <property type="evidence" value="ECO:0007669"/>
    <property type="project" value="UniProtKB-UniRule"/>
</dbReference>
<feature type="binding site" evidence="14">
    <location>
        <position position="311"/>
    </location>
    <ligand>
        <name>S-adenosyl-L-methionine</name>
        <dbReference type="ChEBI" id="CHEBI:59789"/>
    </ligand>
</feature>
<feature type="binding site" evidence="14">
    <location>
        <position position="284"/>
    </location>
    <ligand>
        <name>S-adenosyl-L-methionine</name>
        <dbReference type="ChEBI" id="CHEBI:59789"/>
    </ligand>
</feature>
<dbReference type="Gene3D" id="3.30.70.1170">
    <property type="entry name" value="Sun protein, domain 3"/>
    <property type="match status" value="1"/>
</dbReference>
<evidence type="ECO:0000256" key="3">
    <source>
        <dbReference type="ARBA" id="ARBA00007494"/>
    </source>
</evidence>
<evidence type="ECO:0000313" key="16">
    <source>
        <dbReference type="EMBL" id="ARW19965.1"/>
    </source>
</evidence>
<evidence type="ECO:0000256" key="4">
    <source>
        <dbReference type="ARBA" id="ARBA00012140"/>
    </source>
</evidence>
<comment type="catalytic activity">
    <reaction evidence="13">
        <text>cytidine(967) in 16S rRNA + S-adenosyl-L-methionine = 5-methylcytidine(967) in 16S rRNA + S-adenosyl-L-homocysteine + H(+)</text>
        <dbReference type="Rhea" id="RHEA:42748"/>
        <dbReference type="Rhea" id="RHEA-COMP:10219"/>
        <dbReference type="Rhea" id="RHEA-COMP:10220"/>
        <dbReference type="ChEBI" id="CHEBI:15378"/>
        <dbReference type="ChEBI" id="CHEBI:57856"/>
        <dbReference type="ChEBI" id="CHEBI:59789"/>
        <dbReference type="ChEBI" id="CHEBI:74483"/>
        <dbReference type="ChEBI" id="CHEBI:82748"/>
        <dbReference type="EC" id="2.1.1.176"/>
    </reaction>
</comment>
<dbReference type="PANTHER" id="PTHR22807">
    <property type="entry name" value="NOP2 YEAST -RELATED NOL1/NOP2/FMU SUN DOMAIN-CONTAINING"/>
    <property type="match status" value="1"/>
</dbReference>
<reference evidence="16 17" key="1">
    <citation type="submission" date="2017-05" db="EMBL/GenBank/DDBJ databases">
        <title>Genome sequence of Pediococcus pentosaceus strain SRCM100892.</title>
        <authorList>
            <person name="Cho S.H."/>
        </authorList>
    </citation>
    <scope>NUCLEOTIDE SEQUENCE [LARGE SCALE GENOMIC DNA]</scope>
    <source>
        <strain evidence="16 17">SRCM100892</strain>
    </source>
</reference>
<dbReference type="Pfam" id="PF22458">
    <property type="entry name" value="RsmF-B_ferredox"/>
    <property type="match status" value="1"/>
</dbReference>
<dbReference type="FunFam" id="3.40.50.150:FF:000022">
    <property type="entry name" value="Ribosomal RNA small subunit methyltransferase B"/>
    <property type="match status" value="1"/>
</dbReference>
<evidence type="ECO:0000256" key="6">
    <source>
        <dbReference type="ARBA" id="ARBA00022552"/>
    </source>
</evidence>
<comment type="subcellular location">
    <subcellularLocation>
        <location evidence="2">Cytoplasm</location>
    </subcellularLocation>
</comment>
<proteinExistence type="inferred from homology"/>
<dbReference type="EMBL" id="CP021474">
    <property type="protein sequence ID" value="ARW19965.1"/>
    <property type="molecule type" value="Genomic_DNA"/>
</dbReference>
<keyword evidence="8 14" id="KW-0808">Transferase</keyword>
<evidence type="ECO:0000256" key="14">
    <source>
        <dbReference type="PROSITE-ProRule" id="PRU01023"/>
    </source>
</evidence>
<evidence type="ECO:0000256" key="11">
    <source>
        <dbReference type="ARBA" id="ARBA00030399"/>
    </source>
</evidence>
<evidence type="ECO:0000256" key="8">
    <source>
        <dbReference type="ARBA" id="ARBA00022679"/>
    </source>
</evidence>
<dbReference type="RefSeq" id="WP_094104578.1">
    <property type="nucleotide sequence ID" value="NZ_CP085178.1"/>
</dbReference>
<dbReference type="PROSITE" id="PS51686">
    <property type="entry name" value="SAM_MT_RSMB_NOP"/>
    <property type="match status" value="1"/>
</dbReference>
<evidence type="ECO:0000256" key="10">
    <source>
        <dbReference type="ARBA" id="ARBA00022884"/>
    </source>
</evidence>
<evidence type="ECO:0000256" key="2">
    <source>
        <dbReference type="ARBA" id="ARBA00004496"/>
    </source>
</evidence>
<dbReference type="FunFam" id="1.10.940.10:FF:000006">
    <property type="entry name" value="16S rRNA (Cytosine(967)-C(5))-methyltransferase RsmB"/>
    <property type="match status" value="1"/>
</dbReference>
<evidence type="ECO:0000313" key="17">
    <source>
        <dbReference type="Proteomes" id="UP000196118"/>
    </source>
</evidence>
<dbReference type="PRINTS" id="PR02008">
    <property type="entry name" value="RCMTFAMILY"/>
</dbReference>
<dbReference type="InterPro" id="IPR001678">
    <property type="entry name" value="MeTrfase_RsmB-F_NOP2_dom"/>
</dbReference>
<keyword evidence="9 14" id="KW-0949">S-adenosyl-L-methionine</keyword>
<dbReference type="PANTHER" id="PTHR22807:SF53">
    <property type="entry name" value="RIBOSOMAL RNA SMALL SUBUNIT METHYLTRANSFERASE B-RELATED"/>
    <property type="match status" value="1"/>
</dbReference>
<dbReference type="GO" id="GO:0005737">
    <property type="term" value="C:cytoplasm"/>
    <property type="evidence" value="ECO:0007669"/>
    <property type="project" value="UniProtKB-SubCell"/>
</dbReference>
<feature type="binding site" evidence="14">
    <location>
        <begin position="260"/>
        <end position="266"/>
    </location>
    <ligand>
        <name>S-adenosyl-L-methionine</name>
        <dbReference type="ChEBI" id="CHEBI:59789"/>
    </ligand>
</feature>
<dbReference type="SUPFAM" id="SSF48013">
    <property type="entry name" value="NusB-like"/>
    <property type="match status" value="1"/>
</dbReference>
<dbReference type="InterPro" id="IPR049560">
    <property type="entry name" value="MeTrfase_RsmB-F_NOP2_cat"/>
</dbReference>
<dbReference type="Proteomes" id="UP000196118">
    <property type="component" value="Chromosome"/>
</dbReference>
<dbReference type="CDD" id="cd02440">
    <property type="entry name" value="AdoMet_MTases"/>
    <property type="match status" value="1"/>
</dbReference>
<comment type="similarity">
    <text evidence="3 14">Belongs to the class I-like SAM-binding methyltransferase superfamily. RsmB/NOP family.</text>
</comment>